<dbReference type="GO" id="GO:0004806">
    <property type="term" value="F:triacylglycerol lipase activity"/>
    <property type="evidence" value="ECO:0007669"/>
    <property type="project" value="InterPro"/>
</dbReference>
<evidence type="ECO:0000256" key="2">
    <source>
        <dbReference type="SAM" id="SignalP"/>
    </source>
</evidence>
<dbReference type="InterPro" id="IPR029058">
    <property type="entry name" value="AB_hydrolase_fold"/>
</dbReference>
<dbReference type="RefSeq" id="WP_242613548.1">
    <property type="nucleotide sequence ID" value="NZ_SGWQ01000007.1"/>
</dbReference>
<organism evidence="3 4">
    <name type="scientific">Herbihabitans rhizosphaerae</name>
    <dbReference type="NCBI Taxonomy" id="1872711"/>
    <lineage>
        <taxon>Bacteria</taxon>
        <taxon>Bacillati</taxon>
        <taxon>Actinomycetota</taxon>
        <taxon>Actinomycetes</taxon>
        <taxon>Pseudonocardiales</taxon>
        <taxon>Pseudonocardiaceae</taxon>
        <taxon>Herbihabitans</taxon>
    </lineage>
</organism>
<feature type="chain" id="PRO_5020436579" evidence="2">
    <location>
        <begin position="25"/>
        <end position="412"/>
    </location>
</feature>
<dbReference type="InterPro" id="IPR005152">
    <property type="entry name" value="Lipase_secreted"/>
</dbReference>
<dbReference type="PIRSF" id="PIRSF029171">
    <property type="entry name" value="Esterase_LipA"/>
    <property type="match status" value="1"/>
</dbReference>
<comment type="caution">
    <text evidence="3">The sequence shown here is derived from an EMBL/GenBank/DDBJ whole genome shotgun (WGS) entry which is preliminary data.</text>
</comment>
<feature type="signal peptide" evidence="2">
    <location>
        <begin position="1"/>
        <end position="24"/>
    </location>
</feature>
<dbReference type="PANTHER" id="PTHR34853">
    <property type="match status" value="1"/>
</dbReference>
<dbReference type="Pfam" id="PF03583">
    <property type="entry name" value="LIP"/>
    <property type="match status" value="1"/>
</dbReference>
<dbReference type="AlphaFoldDB" id="A0A4Q7KJU5"/>
<name>A0A4Q7KJU5_9PSEU</name>
<evidence type="ECO:0000313" key="4">
    <source>
        <dbReference type="Proteomes" id="UP000294257"/>
    </source>
</evidence>
<dbReference type="Gene3D" id="1.10.260.130">
    <property type="match status" value="1"/>
</dbReference>
<dbReference type="SUPFAM" id="SSF53474">
    <property type="entry name" value="alpha/beta-Hydrolases"/>
    <property type="match status" value="1"/>
</dbReference>
<dbReference type="Proteomes" id="UP000294257">
    <property type="component" value="Unassembled WGS sequence"/>
</dbReference>
<evidence type="ECO:0000256" key="1">
    <source>
        <dbReference type="SAM" id="MobiDB-lite"/>
    </source>
</evidence>
<dbReference type="Gene3D" id="3.40.50.1820">
    <property type="entry name" value="alpha/beta hydrolase"/>
    <property type="match status" value="1"/>
</dbReference>
<accession>A0A4Q7KJU5</accession>
<gene>
    <name evidence="3" type="ORF">EV193_107147</name>
</gene>
<dbReference type="GO" id="GO:0016042">
    <property type="term" value="P:lipid catabolic process"/>
    <property type="evidence" value="ECO:0007669"/>
    <property type="project" value="InterPro"/>
</dbReference>
<feature type="region of interest" description="Disordered" evidence="1">
    <location>
        <begin position="27"/>
        <end position="56"/>
    </location>
</feature>
<proteinExistence type="predicted"/>
<sequence length="412" mass="42834">MLRKLATGLCVVALGLGVAVAAHADDSPAAAQDERPPVPQNDSFYTPPSPLPDVPAGDVLRSREVTLYAEPFRVFPAPVKAHQVIYRSTSATGAPNAVSGTVIVPPTPWIGPGPRPVMAYALGTQGLGDQCAPSYQLRVGTEIEIAFLVQAMVKGWAVALTDYEGLGTPGTHTYATGVSSGRALLDVARAATRLPGAGIDPAAPIGVFGYSQGGQAAASAGEQHAGYAPELNVRGTATGGVPSDLNLVARSNNGGIGFGLVLGAAVGLSAAYPELGLDQALNAEGKKLAERVANACVAEMVVAAPFRRLNDFTTTPDVIDQPKWQKRLAENRLGTVKPSAPVYLYHGTIDELIPYSGAKELKARYCAVGTNLEWHSIPLGEHVLTVSVWGTNALNWLGDRFAGKPTKNSCAG</sequence>
<keyword evidence="2" id="KW-0732">Signal</keyword>
<evidence type="ECO:0000313" key="3">
    <source>
        <dbReference type="EMBL" id="RZS36466.1"/>
    </source>
</evidence>
<dbReference type="PANTHER" id="PTHR34853:SF1">
    <property type="entry name" value="LIPASE 5"/>
    <property type="match status" value="1"/>
</dbReference>
<keyword evidence="4" id="KW-1185">Reference proteome</keyword>
<reference evidence="3 4" key="1">
    <citation type="submission" date="2019-02" db="EMBL/GenBank/DDBJ databases">
        <title>Genomic Encyclopedia of Type Strains, Phase IV (KMG-IV): sequencing the most valuable type-strain genomes for metagenomic binning, comparative biology and taxonomic classification.</title>
        <authorList>
            <person name="Goeker M."/>
        </authorList>
    </citation>
    <scope>NUCLEOTIDE SEQUENCE [LARGE SCALE GENOMIC DNA]</scope>
    <source>
        <strain evidence="3 4">DSM 101727</strain>
    </source>
</reference>
<protein>
    <submittedName>
        <fullName evidence="3">Secretory lipase</fullName>
    </submittedName>
</protein>
<dbReference type="EMBL" id="SGWQ01000007">
    <property type="protein sequence ID" value="RZS36466.1"/>
    <property type="molecule type" value="Genomic_DNA"/>
</dbReference>